<feature type="region of interest" description="Disordered" evidence="1">
    <location>
        <begin position="267"/>
        <end position="364"/>
    </location>
</feature>
<dbReference type="AlphaFoldDB" id="A0AAQ3QKM8"/>
<gene>
    <name evidence="3" type="ORF">Cni_G21398</name>
</gene>
<dbReference type="GO" id="GO:0005516">
    <property type="term" value="F:calmodulin binding"/>
    <property type="evidence" value="ECO:0007669"/>
    <property type="project" value="InterPro"/>
</dbReference>
<feature type="domain" description="Calmodulin-binding" evidence="2">
    <location>
        <begin position="693"/>
        <end position="806"/>
    </location>
</feature>
<feature type="compositionally biased region" description="Polar residues" evidence="1">
    <location>
        <begin position="145"/>
        <end position="173"/>
    </location>
</feature>
<evidence type="ECO:0000259" key="2">
    <source>
        <dbReference type="SMART" id="SM01054"/>
    </source>
</evidence>
<feature type="region of interest" description="Disordered" evidence="1">
    <location>
        <begin position="620"/>
        <end position="678"/>
    </location>
</feature>
<sequence length="816" mass="91857">MAKKEVDLGKISVNPDTRGGMMRYSTGGISSRGSSVSSTANEKPLPHYLRTSTSSCHDKCKYGHKHDSESDSKRPILQKSSDKALKKESRHVTKLNLEERRKTGAIKLKTSSNRKDEIHDIPAISKPKTIKATGTPEEPLDTKLQLPSLTQQSSISIGQEVPSTSATNVTRASNLGDKKKKQAINTKTLVKSSSFPYKHTPDKGIGAFPKSDTIRKNTPPLQESTLSTKPKLVKQASAKSYTAHYTSRNLKLMSSVPNEINKVDAKHVPCKRVRKTPSVVSGSPLASPREPVGHRKEKEKFISNREITPPPEKKVVLKPSIVSPSSKSTGDDILSLKQRKQKHRQEAASIKEQKIEKAEHDTGNNEEKALQVIDKIPEKVDLDSAEQKSLEMEKVLFDSTVQPPLKCGNSNSDSMQQKLPKLEDVDMPIQKKKMLELDNINLDSCELHPNDLNLLEQTNANTALVEQKVLNPENVDFDSLELKPDGFELLEQENNDIDSFEQNLLKPEQTDLESLEVEPSNLNLLRSENGDTEFPRQKLKSEDLDLDFLVPKHNEQELLEQENANMYSLEQKLLKPEDMDLESLKQKHNEWKLLEQQNFDINSLEQKLLKPMNIDLDSLELKSDDDQSSQLATDDDDDDEGVEESESASSASAEFEPEPEVKENKDDCEPLKSEERRRARRNSVVLLEDKTSTPHKLKFRRGKTIELQPESNGPRRLRFRRRRMVDASMDNAQIERKNFQRSEMIEAAPDSGQQAQNIMLKHQGKLEKKDAQGLFNNVIEETASKLAETRKSKVKALVGAFETVISLQDSKQESTA</sequence>
<feature type="compositionally biased region" description="Low complexity" evidence="1">
    <location>
        <begin position="25"/>
        <end position="38"/>
    </location>
</feature>
<protein>
    <submittedName>
        <fullName evidence="3">Inactive serine/threonine-protein kinase bub1</fullName>
    </submittedName>
</protein>
<evidence type="ECO:0000313" key="3">
    <source>
        <dbReference type="EMBL" id="WOL12631.1"/>
    </source>
</evidence>
<dbReference type="InterPro" id="IPR012417">
    <property type="entry name" value="CaM-bd_dom_pln"/>
</dbReference>
<feature type="compositionally biased region" description="Polar residues" evidence="1">
    <location>
        <begin position="183"/>
        <end position="195"/>
    </location>
</feature>
<dbReference type="SMART" id="SM01054">
    <property type="entry name" value="CaM_binding"/>
    <property type="match status" value="1"/>
</dbReference>
<reference evidence="3 4" key="1">
    <citation type="submission" date="2023-10" db="EMBL/GenBank/DDBJ databases">
        <title>Chromosome-scale genome assembly provides insights into flower coloration mechanisms of Canna indica.</title>
        <authorList>
            <person name="Li C."/>
        </authorList>
    </citation>
    <scope>NUCLEOTIDE SEQUENCE [LARGE SCALE GENOMIC DNA]</scope>
    <source>
        <tissue evidence="3">Flower</tissue>
    </source>
</reference>
<dbReference type="GO" id="GO:0016301">
    <property type="term" value="F:kinase activity"/>
    <property type="evidence" value="ECO:0007669"/>
    <property type="project" value="UniProtKB-KW"/>
</dbReference>
<keyword evidence="4" id="KW-1185">Reference proteome</keyword>
<dbReference type="Pfam" id="PF07839">
    <property type="entry name" value="CaM_binding"/>
    <property type="match status" value="1"/>
</dbReference>
<dbReference type="EMBL" id="CP136896">
    <property type="protein sequence ID" value="WOL12631.1"/>
    <property type="molecule type" value="Genomic_DNA"/>
</dbReference>
<dbReference type="Proteomes" id="UP001327560">
    <property type="component" value="Chromosome 7"/>
</dbReference>
<feature type="region of interest" description="Disordered" evidence="1">
    <location>
        <begin position="1"/>
        <end position="232"/>
    </location>
</feature>
<dbReference type="PANTHER" id="PTHR33349">
    <property type="entry name" value="EMB|CAB62594.1"/>
    <property type="match status" value="1"/>
</dbReference>
<dbReference type="PANTHER" id="PTHR33349:SF41">
    <property type="entry name" value="EMB|CAB62594.1"/>
    <property type="match status" value="1"/>
</dbReference>
<keyword evidence="3" id="KW-0418">Kinase</keyword>
<feature type="compositionally biased region" description="Acidic residues" evidence="1">
    <location>
        <begin position="633"/>
        <end position="646"/>
    </location>
</feature>
<evidence type="ECO:0000256" key="1">
    <source>
        <dbReference type="SAM" id="MobiDB-lite"/>
    </source>
</evidence>
<evidence type="ECO:0000313" key="4">
    <source>
        <dbReference type="Proteomes" id="UP001327560"/>
    </source>
</evidence>
<feature type="compositionally biased region" description="Polar residues" evidence="1">
    <location>
        <begin position="219"/>
        <end position="228"/>
    </location>
</feature>
<proteinExistence type="predicted"/>
<accession>A0AAQ3QKM8</accession>
<name>A0AAQ3QKM8_9LILI</name>
<feature type="compositionally biased region" description="Basic and acidic residues" evidence="1">
    <location>
        <begin position="56"/>
        <end position="102"/>
    </location>
</feature>
<feature type="compositionally biased region" description="Basic and acidic residues" evidence="1">
    <location>
        <begin position="344"/>
        <end position="364"/>
    </location>
</feature>
<feature type="compositionally biased region" description="Basic and acidic residues" evidence="1">
    <location>
        <begin position="291"/>
        <end position="303"/>
    </location>
</feature>
<keyword evidence="3" id="KW-0808">Transferase</keyword>
<organism evidence="3 4">
    <name type="scientific">Canna indica</name>
    <name type="common">Indian-shot</name>
    <dbReference type="NCBI Taxonomy" id="4628"/>
    <lineage>
        <taxon>Eukaryota</taxon>
        <taxon>Viridiplantae</taxon>
        <taxon>Streptophyta</taxon>
        <taxon>Embryophyta</taxon>
        <taxon>Tracheophyta</taxon>
        <taxon>Spermatophyta</taxon>
        <taxon>Magnoliopsida</taxon>
        <taxon>Liliopsida</taxon>
        <taxon>Zingiberales</taxon>
        <taxon>Cannaceae</taxon>
        <taxon>Canna</taxon>
    </lineage>
</organism>
<feature type="compositionally biased region" description="Basic and acidic residues" evidence="1">
    <location>
        <begin position="659"/>
        <end position="677"/>
    </location>
</feature>